<keyword evidence="5" id="KW-1185">Reference proteome</keyword>
<dbReference type="eggNOG" id="COG0615">
    <property type="taxonomic scope" value="Bacteria"/>
</dbReference>
<dbReference type="OrthoDB" id="9802794at2"/>
<gene>
    <name evidence="4" type="primary">tagD</name>
    <name evidence="4" type="ORF">KILIM_001_00320</name>
</gene>
<evidence type="ECO:0000313" key="4">
    <source>
        <dbReference type="EMBL" id="GAB94030.1"/>
    </source>
</evidence>
<dbReference type="InterPro" id="IPR004821">
    <property type="entry name" value="Cyt_trans-like"/>
</dbReference>
<evidence type="ECO:0000313" key="5">
    <source>
        <dbReference type="Proteomes" id="UP000008366"/>
    </source>
</evidence>
<organism evidence="4 5">
    <name type="scientific">Kineosphaera limosa NBRC 100340</name>
    <dbReference type="NCBI Taxonomy" id="1184609"/>
    <lineage>
        <taxon>Bacteria</taxon>
        <taxon>Bacillati</taxon>
        <taxon>Actinomycetota</taxon>
        <taxon>Actinomycetes</taxon>
        <taxon>Micrococcales</taxon>
        <taxon>Dermatophilaceae</taxon>
        <taxon>Kineosphaera</taxon>
    </lineage>
</organism>
<feature type="domain" description="Cytidyltransferase-like" evidence="3">
    <location>
        <begin position="11"/>
        <end position="136"/>
    </location>
</feature>
<dbReference type="EMBL" id="BAHD01000001">
    <property type="protein sequence ID" value="GAB94030.1"/>
    <property type="molecule type" value="Genomic_DNA"/>
</dbReference>
<dbReference type="GO" id="GO:0016779">
    <property type="term" value="F:nucleotidyltransferase activity"/>
    <property type="evidence" value="ECO:0007669"/>
    <property type="project" value="UniProtKB-KW"/>
</dbReference>
<accession>K6W4E5</accession>
<comment type="caution">
    <text evidence="4">The sequence shown here is derived from an EMBL/GenBank/DDBJ whole genome shotgun (WGS) entry which is preliminary data.</text>
</comment>
<dbReference type="InterPro" id="IPR014729">
    <property type="entry name" value="Rossmann-like_a/b/a_fold"/>
</dbReference>
<reference evidence="4 5" key="1">
    <citation type="submission" date="2012-08" db="EMBL/GenBank/DDBJ databases">
        <title>Whole genome shotgun sequence of Kineosphaera limosa NBRC 100340.</title>
        <authorList>
            <person name="Yoshida I."/>
            <person name="Isaki S."/>
            <person name="Hosoyama A."/>
            <person name="Tsuchikane K."/>
            <person name="Katsumata H."/>
            <person name="Ando Y."/>
            <person name="Ohji S."/>
            <person name="Hamada M."/>
            <person name="Tamura T."/>
            <person name="Yamazoe A."/>
            <person name="Yamazaki S."/>
            <person name="Fujita N."/>
        </authorList>
    </citation>
    <scope>NUCLEOTIDE SEQUENCE [LARGE SCALE GENOMIC DNA]</scope>
    <source>
        <strain evidence="4 5">NBRC 100340</strain>
    </source>
</reference>
<evidence type="ECO:0000256" key="2">
    <source>
        <dbReference type="ARBA" id="ARBA00022695"/>
    </source>
</evidence>
<evidence type="ECO:0000256" key="1">
    <source>
        <dbReference type="ARBA" id="ARBA00022679"/>
    </source>
</evidence>
<dbReference type="InterPro" id="IPR050385">
    <property type="entry name" value="Archaeal_FAD_synthase"/>
</dbReference>
<name>K6W4E5_9MICO</name>
<dbReference type="Proteomes" id="UP000008366">
    <property type="component" value="Unassembled WGS sequence"/>
</dbReference>
<dbReference type="PANTHER" id="PTHR43793">
    <property type="entry name" value="FAD SYNTHASE"/>
    <property type="match status" value="1"/>
</dbReference>
<keyword evidence="1 4" id="KW-0808">Transferase</keyword>
<keyword evidence="2 4" id="KW-0548">Nucleotidyltransferase</keyword>
<sequence length="152" mass="17180">MTGTTPVRGYVSGVFDMFHVGHLNIVQGARRQCDYLIAGVVTDDVVLRAKGKEPIIPLEERMAIVAALRGVDEVVIDRHVDKFETWRELRYDVIFKGDDWRDTRRGRLLETELAEVGARIEYLPYTQHTSSTKLRELVDRALAGPRLGTVSA</sequence>
<dbReference type="AlphaFoldDB" id="K6W4E5"/>
<evidence type="ECO:0000259" key="3">
    <source>
        <dbReference type="Pfam" id="PF01467"/>
    </source>
</evidence>
<dbReference type="Gene3D" id="3.40.50.620">
    <property type="entry name" value="HUPs"/>
    <property type="match status" value="1"/>
</dbReference>
<dbReference type="PANTHER" id="PTHR43793:SF1">
    <property type="entry name" value="FAD SYNTHASE"/>
    <property type="match status" value="1"/>
</dbReference>
<dbReference type="Pfam" id="PF01467">
    <property type="entry name" value="CTP_transf_like"/>
    <property type="match status" value="1"/>
</dbReference>
<proteinExistence type="predicted"/>
<dbReference type="STRING" id="1184609.KILIM_001_00320"/>
<dbReference type="RefSeq" id="WP_006590563.1">
    <property type="nucleotide sequence ID" value="NZ_BAHD01000001.1"/>
</dbReference>
<protein>
    <submittedName>
        <fullName evidence="4">Glycerol-3-phosphate cytidylyltransferase</fullName>
    </submittedName>
</protein>
<dbReference type="SUPFAM" id="SSF52374">
    <property type="entry name" value="Nucleotidylyl transferase"/>
    <property type="match status" value="1"/>
</dbReference>
<dbReference type="NCBIfam" id="TIGR00125">
    <property type="entry name" value="cyt_tran_rel"/>
    <property type="match status" value="1"/>
</dbReference>